<dbReference type="PANTHER" id="PTHR10434:SF66">
    <property type="entry name" value="PHOSPHOLIPID_GLYCEROL ACYLTRANSFERASE DOMAIN-CONTAINING PROTEIN"/>
    <property type="match status" value="1"/>
</dbReference>
<dbReference type="Proteomes" id="UP000002384">
    <property type="component" value="Chromosome"/>
</dbReference>
<dbReference type="GO" id="GO:0006654">
    <property type="term" value="P:phosphatidic acid biosynthetic process"/>
    <property type="evidence" value="ECO:0007669"/>
    <property type="project" value="TreeGrafter"/>
</dbReference>
<dbReference type="SUPFAM" id="SSF69593">
    <property type="entry name" value="Glycerol-3-phosphate (1)-acyltransferase"/>
    <property type="match status" value="1"/>
</dbReference>
<dbReference type="STRING" id="65393.PCC7424_0094"/>
<evidence type="ECO:0000313" key="4">
    <source>
        <dbReference type="EMBL" id="ACK68564.1"/>
    </source>
</evidence>
<dbReference type="eggNOG" id="COG0204">
    <property type="taxonomic scope" value="Bacteria"/>
</dbReference>
<keyword evidence="5" id="KW-1185">Reference proteome</keyword>
<accession>B7K981</accession>
<dbReference type="SMART" id="SM00563">
    <property type="entry name" value="PlsC"/>
    <property type="match status" value="1"/>
</dbReference>
<dbReference type="RefSeq" id="WP_012597515.1">
    <property type="nucleotide sequence ID" value="NC_011729.1"/>
</dbReference>
<dbReference type="KEGG" id="cyc:PCC7424_0094"/>
<protein>
    <submittedName>
        <fullName evidence="4">Phospholipid/glycerol acyltransferase</fullName>
    </submittedName>
</protein>
<organism evidence="4 5">
    <name type="scientific">Gloeothece citriformis (strain PCC 7424)</name>
    <name type="common">Cyanothece sp. (strain PCC 7424)</name>
    <dbReference type="NCBI Taxonomy" id="65393"/>
    <lineage>
        <taxon>Bacteria</taxon>
        <taxon>Bacillati</taxon>
        <taxon>Cyanobacteriota</taxon>
        <taxon>Cyanophyceae</taxon>
        <taxon>Oscillatoriophycideae</taxon>
        <taxon>Chroococcales</taxon>
        <taxon>Aphanothecaceae</taxon>
        <taxon>Gloeothece</taxon>
        <taxon>Gloeothece citriformis</taxon>
    </lineage>
</organism>
<keyword evidence="1 4" id="KW-0808">Transferase</keyword>
<dbReference type="PANTHER" id="PTHR10434">
    <property type="entry name" value="1-ACYL-SN-GLYCEROL-3-PHOSPHATE ACYLTRANSFERASE"/>
    <property type="match status" value="1"/>
</dbReference>
<dbReference type="InterPro" id="IPR002123">
    <property type="entry name" value="Plipid/glycerol_acylTrfase"/>
</dbReference>
<reference evidence="5" key="1">
    <citation type="journal article" date="2011" name="MBio">
        <title>Novel metabolic attributes of the genus Cyanothece, comprising a group of unicellular nitrogen-fixing Cyanobacteria.</title>
        <authorList>
            <person name="Bandyopadhyay A."/>
            <person name="Elvitigala T."/>
            <person name="Welsh E."/>
            <person name="Stockel J."/>
            <person name="Liberton M."/>
            <person name="Min H."/>
            <person name="Sherman L.A."/>
            <person name="Pakrasi H.B."/>
        </authorList>
    </citation>
    <scope>NUCLEOTIDE SEQUENCE [LARGE SCALE GENOMIC DNA]</scope>
    <source>
        <strain evidence="5">PCC 7424</strain>
    </source>
</reference>
<evidence type="ECO:0000256" key="2">
    <source>
        <dbReference type="ARBA" id="ARBA00023315"/>
    </source>
</evidence>
<proteinExistence type="predicted"/>
<sequence length="240" mass="27041">MLPITPLPTAQTLLGVTGVRMFVHYENRIPKDAKAVVVVSNHRSFMDAPVLIQALGQPVRIACHHYMSQTPLLREFVQLLGCIPLQPSQKSQKTFFEQANQVLHSQQWVGIFPEGASPMLNITHPHEIREFQRGFAHLALKTGIPDLAVLPVAIGSIEESLMPGFPVRLLRLFDASEPMFDRSGSHPVVVYHRINVLVGRPYWISADEYQQFRGKGAKKVVTQLTDYCRQEITDLLRLSV</sequence>
<dbReference type="CDD" id="cd07989">
    <property type="entry name" value="LPLAT_AGPAT-like"/>
    <property type="match status" value="1"/>
</dbReference>
<dbReference type="AlphaFoldDB" id="B7K981"/>
<dbReference type="Pfam" id="PF01553">
    <property type="entry name" value="Acyltransferase"/>
    <property type="match status" value="1"/>
</dbReference>
<gene>
    <name evidence="4" type="ordered locus">PCC7424_0094</name>
</gene>
<dbReference type="OrthoDB" id="458442at2"/>
<feature type="domain" description="Phospholipid/glycerol acyltransferase" evidence="3">
    <location>
        <begin position="36"/>
        <end position="157"/>
    </location>
</feature>
<keyword evidence="2 4" id="KW-0012">Acyltransferase</keyword>
<evidence type="ECO:0000259" key="3">
    <source>
        <dbReference type="SMART" id="SM00563"/>
    </source>
</evidence>
<dbReference type="GO" id="GO:0003841">
    <property type="term" value="F:1-acylglycerol-3-phosphate O-acyltransferase activity"/>
    <property type="evidence" value="ECO:0007669"/>
    <property type="project" value="TreeGrafter"/>
</dbReference>
<name>B7K981_GLOC7</name>
<evidence type="ECO:0000256" key="1">
    <source>
        <dbReference type="ARBA" id="ARBA00022679"/>
    </source>
</evidence>
<dbReference type="HOGENOM" id="CLU_1159588_0_0_3"/>
<dbReference type="EMBL" id="CP001291">
    <property type="protein sequence ID" value="ACK68564.1"/>
    <property type="molecule type" value="Genomic_DNA"/>
</dbReference>
<evidence type="ECO:0000313" key="5">
    <source>
        <dbReference type="Proteomes" id="UP000002384"/>
    </source>
</evidence>